<dbReference type="GO" id="GO:0005737">
    <property type="term" value="C:cytoplasm"/>
    <property type="evidence" value="ECO:0007669"/>
    <property type="project" value="UniProtKB-SubCell"/>
</dbReference>
<evidence type="ECO:0000259" key="21">
    <source>
        <dbReference type="Pfam" id="PF22689"/>
    </source>
</evidence>
<dbReference type="CDD" id="cd01740">
    <property type="entry name" value="GATase1_FGAR_AT"/>
    <property type="match status" value="1"/>
</dbReference>
<evidence type="ECO:0000256" key="6">
    <source>
        <dbReference type="ARBA" id="ARBA00022553"/>
    </source>
</evidence>
<dbReference type="FunFam" id="3.30.1330.10:FF:000007">
    <property type="entry name" value="Phosphoribosylformylglycinamidine synthase, putative"/>
    <property type="match status" value="1"/>
</dbReference>
<sequence>MAIIRYYSKPGISPGEKTKKLKAVPKIISDIESELCYNVEISKELTASELDKLQWILNSSFACQKLSTQTNFKDNSNVIEVGPRLNFSTPFCSNVLSICQSVQLFSITRFEVSRRYKLIPRAHLSKAILTKVAESFYDRMTECVYSSPLTTFSHGIKPDPWFYVDVMSKGKVALQEVNQKLGLAFDDWDLDYYTNIFRNQLKRNPTSVECFDLAQSNSEHSRHWFFKGKMIVDNIEHDKCLFEMIMDTTKHSNNNNVIKFNDNSSSIKGYTELPTITPTNPGAPGPYTITQQDLDIIFTAETHNFPTGVSPFSGATTGTGGRIRDVQAVGRGGNCIAGTAGYCVGNLNIPGYKLPWEDEQYGYPSNFASPLNIIIEASNGASDYGNKFGEPLVLGFARSYGQHYNGARREWIKPIMFSGGIGSMKHELKDKASPSVGMEIVKVGGPVYRIGVGGGSASSVQVQGDNAAELDFDAVQRGDPEMEQKLNRVIRACIELPNNLNPIESIHDQGAGGNGNVLKEIVEPIGAVVFTETFQLGDPSISTLELWGAEYQENNALLCKPLHCKTLRMISAREKCPLQFVGVVTGDKKIVLSEDKVKYYAKPPLPLQHPVDIHMDLICGKMPQKVFHLSRTSATPHSPSIPSNMSVIEALNNVMRLVSVGSKRFLTNKVDRCVTGLIAQQQCVGPLHTPLSDVAVVALVHNDLRGAATSIGEQPIKGLVDPKRGARMAVAEALTNLVFAKISDLKDVKCSGNWMWAAKLPGEGAALFDACQAMCDVMKEFGIAVDGGKDSLSMAARVGKETVKAPGSLVISTYAPCPDIRLVVTPDLKSPRLGKGPSSLVWVNLAPGKARVGGSALSQVLAEVDGQCPDVEDAKTLVQAFNVTQKLIADGVVLSGHDISDGGLIICLLEMAFAGISGINVNICSPHHDEPLEVLFAEELGWVLEVTNEDEAFVLDLFQSASVTCSKIGVCDSFGMHSKVSVAINEQLVLSENLGTLFLIWERTSYELEKLQMNGKCADEEYNSLLGRTGPKYYHNLVQDEVIGATLSKKVISIAVLREEGINGDREMSAMAQVCGFEVWDITVQDLLENKITLDRFKGLVFPGGFSYADALGSAKGWAASLLLNESIKIQLNRFIARSDTFSFGVCNGCQLMNLLGWFNVCSQAKNDLITDVILSPNISERFECRYSTVKITQSPAIMLRNMENSVLGVWIAHGEGRFAFKNHGVYDHLERSHCLPIRYVDDSNKITEDYPMNPNGSPGGVAAICSPDGRHLAMMPHPERCYQSWQCPYPGFNPSTPTPRYTPWVLLFQNAYDWCAQHVMSQETI</sequence>
<reference evidence="22" key="1">
    <citation type="submission" date="2021-05" db="EMBL/GenBank/DDBJ databases">
        <authorList>
            <person name="Alioto T."/>
            <person name="Alioto T."/>
            <person name="Gomez Garrido J."/>
        </authorList>
    </citation>
    <scope>NUCLEOTIDE SEQUENCE</scope>
</reference>
<keyword evidence="10" id="KW-0658">Purine biosynthesis</keyword>
<evidence type="ECO:0000256" key="9">
    <source>
        <dbReference type="ARBA" id="ARBA00022741"/>
    </source>
</evidence>
<organism evidence="22">
    <name type="scientific">Cacopsylla melanoneura</name>
    <dbReference type="NCBI Taxonomy" id="428564"/>
    <lineage>
        <taxon>Eukaryota</taxon>
        <taxon>Metazoa</taxon>
        <taxon>Ecdysozoa</taxon>
        <taxon>Arthropoda</taxon>
        <taxon>Hexapoda</taxon>
        <taxon>Insecta</taxon>
        <taxon>Pterygota</taxon>
        <taxon>Neoptera</taxon>
        <taxon>Paraneoptera</taxon>
        <taxon>Hemiptera</taxon>
        <taxon>Sternorrhyncha</taxon>
        <taxon>Psylloidea</taxon>
        <taxon>Psyllidae</taxon>
        <taxon>Psyllinae</taxon>
        <taxon>Cacopsylla</taxon>
    </lineage>
</organism>
<dbReference type="Gene3D" id="1.10.8.750">
    <property type="entry name" value="Phosphoribosylformylglycinamidine synthase, linker domain"/>
    <property type="match status" value="1"/>
</dbReference>
<dbReference type="PROSITE" id="PS51273">
    <property type="entry name" value="GATASE_TYPE_1"/>
    <property type="match status" value="1"/>
</dbReference>
<dbReference type="SUPFAM" id="SSF56042">
    <property type="entry name" value="PurM C-terminal domain-like"/>
    <property type="match status" value="2"/>
</dbReference>
<dbReference type="InterPro" id="IPR036921">
    <property type="entry name" value="PurM-like_N_sf"/>
</dbReference>
<dbReference type="GO" id="GO:0004642">
    <property type="term" value="F:phosphoribosylformylglycinamidine synthase activity"/>
    <property type="evidence" value="ECO:0007669"/>
    <property type="project" value="UniProtKB-EC"/>
</dbReference>
<keyword evidence="5" id="KW-0963">Cytoplasm</keyword>
<evidence type="ECO:0000259" key="18">
    <source>
        <dbReference type="Pfam" id="PF02769"/>
    </source>
</evidence>
<evidence type="ECO:0000256" key="7">
    <source>
        <dbReference type="ARBA" id="ARBA00022598"/>
    </source>
</evidence>
<proteinExistence type="inferred from homology"/>
<dbReference type="EMBL" id="HBUF01529681">
    <property type="protein sequence ID" value="CAG6751443.1"/>
    <property type="molecule type" value="Transcribed_RNA"/>
</dbReference>
<evidence type="ECO:0000256" key="17">
    <source>
        <dbReference type="ARBA" id="ARBA00071729"/>
    </source>
</evidence>
<dbReference type="GO" id="GO:0046872">
    <property type="term" value="F:metal ion binding"/>
    <property type="evidence" value="ECO:0007669"/>
    <property type="project" value="UniProtKB-KW"/>
</dbReference>
<dbReference type="SUPFAM" id="SSF82697">
    <property type="entry name" value="PurS-like"/>
    <property type="match status" value="1"/>
</dbReference>
<dbReference type="Gene3D" id="3.40.50.880">
    <property type="match status" value="1"/>
</dbReference>
<dbReference type="CDD" id="cd02204">
    <property type="entry name" value="PurL_repeat2"/>
    <property type="match status" value="1"/>
</dbReference>
<dbReference type="PANTHER" id="PTHR10099:SF1">
    <property type="entry name" value="PHOSPHORIBOSYLFORMYLGLYCINAMIDINE SYNTHASE"/>
    <property type="match status" value="1"/>
</dbReference>
<comment type="pathway">
    <text evidence="2">Purine metabolism; IMP biosynthesis via de novo pathway; 5-amino-1-(5-phospho-D-ribosyl)imidazole from N(2)-formyl-N(1)-(5-phospho-D-ribosyl)glycinamide: step 1/2.</text>
</comment>
<dbReference type="NCBIfam" id="TIGR01735">
    <property type="entry name" value="FGAM_synt"/>
    <property type="match status" value="1"/>
</dbReference>
<dbReference type="InterPro" id="IPR040707">
    <property type="entry name" value="FGAR-AT_N"/>
</dbReference>
<feature type="domain" description="Phosphoribosylformylglycinamidine synthase N-terminal" evidence="20">
    <location>
        <begin position="35"/>
        <end position="147"/>
    </location>
</feature>
<comment type="similarity">
    <text evidence="3">In the N-terminal section; belongs to the FGAMS family.</text>
</comment>
<dbReference type="InterPro" id="IPR029062">
    <property type="entry name" value="Class_I_gatase-like"/>
</dbReference>
<dbReference type="InterPro" id="IPR055181">
    <property type="entry name" value="FGAR-AT_PurM_N-like"/>
</dbReference>
<comment type="function">
    <text evidence="16">Phosphoribosylformylglycinamidine synthase involved in the purines biosynthetic pathway. Catalyzes the ATP-dependent conversion of formylglycinamide ribonucleotide (FGAR) and glutamine to yield formylglycinamidine ribonucleotide (FGAM) and glutamate.</text>
</comment>
<dbReference type="HAMAP" id="MF_00419">
    <property type="entry name" value="PurL_1"/>
    <property type="match status" value="1"/>
</dbReference>
<protein>
    <recommendedName>
        <fullName evidence="17">Phosphoribosylformylglycinamidine synthase</fullName>
        <ecNumber evidence="4">6.3.5.3</ecNumber>
    </recommendedName>
    <alternativeName>
        <fullName evidence="15">Formylglycinamide ribonucleotide amidotransferase</fullName>
    </alternativeName>
    <alternativeName>
        <fullName evidence="14">Formylglycinamide ribotide amidotransferase</fullName>
    </alternativeName>
</protein>
<evidence type="ECO:0000256" key="2">
    <source>
        <dbReference type="ARBA" id="ARBA00004920"/>
    </source>
</evidence>
<evidence type="ECO:0000256" key="5">
    <source>
        <dbReference type="ARBA" id="ARBA00022490"/>
    </source>
</evidence>
<evidence type="ECO:0000259" key="19">
    <source>
        <dbReference type="Pfam" id="PF18072"/>
    </source>
</evidence>
<dbReference type="Pfam" id="PF18072">
    <property type="entry name" value="FGAR-AT_linker"/>
    <property type="match status" value="1"/>
</dbReference>
<evidence type="ECO:0000313" key="22">
    <source>
        <dbReference type="EMBL" id="CAG6751443.1"/>
    </source>
</evidence>
<dbReference type="InterPro" id="IPR036676">
    <property type="entry name" value="PurM-like_C_sf"/>
</dbReference>
<dbReference type="Pfam" id="PF22689">
    <property type="entry name" value="FGAR-AT_PurM_N-like"/>
    <property type="match status" value="1"/>
</dbReference>
<dbReference type="Pfam" id="PF18076">
    <property type="entry name" value="FGAR-AT_N"/>
    <property type="match status" value="1"/>
</dbReference>
<dbReference type="Pfam" id="PF13507">
    <property type="entry name" value="GATase_5"/>
    <property type="match status" value="1"/>
</dbReference>
<evidence type="ECO:0000256" key="11">
    <source>
        <dbReference type="ARBA" id="ARBA00022840"/>
    </source>
</evidence>
<feature type="domain" description="PurM-like C-terminal" evidence="18">
    <location>
        <begin position="436"/>
        <end position="592"/>
    </location>
</feature>
<dbReference type="GO" id="GO:0005524">
    <property type="term" value="F:ATP binding"/>
    <property type="evidence" value="ECO:0007669"/>
    <property type="project" value="UniProtKB-KW"/>
</dbReference>
<dbReference type="Gene3D" id="3.90.650.10">
    <property type="entry name" value="PurM-like C-terminal domain"/>
    <property type="match status" value="2"/>
</dbReference>
<dbReference type="InterPro" id="IPR036604">
    <property type="entry name" value="PurS-like_sf"/>
</dbReference>
<keyword evidence="6" id="KW-0597">Phosphoprotein</keyword>
<dbReference type="FunFam" id="3.30.1330.10:FF:000010">
    <property type="entry name" value="Phosphoribosylformylglycinamidine synthase"/>
    <property type="match status" value="1"/>
</dbReference>
<evidence type="ECO:0000256" key="12">
    <source>
        <dbReference type="ARBA" id="ARBA00022842"/>
    </source>
</evidence>
<dbReference type="CDD" id="cd02203">
    <property type="entry name" value="PurL_repeat1"/>
    <property type="match status" value="1"/>
</dbReference>
<evidence type="ECO:0000256" key="10">
    <source>
        <dbReference type="ARBA" id="ARBA00022755"/>
    </source>
</evidence>
<keyword evidence="7" id="KW-0436">Ligase</keyword>
<dbReference type="SUPFAM" id="SSF109736">
    <property type="entry name" value="FGAM synthase PurL, linker domain"/>
    <property type="match status" value="1"/>
</dbReference>
<dbReference type="SUPFAM" id="SSF55326">
    <property type="entry name" value="PurM N-terminal domain-like"/>
    <property type="match status" value="2"/>
</dbReference>
<dbReference type="Gene3D" id="3.30.1330.10">
    <property type="entry name" value="PurM-like, N-terminal domain"/>
    <property type="match status" value="2"/>
</dbReference>
<dbReference type="InterPro" id="IPR010918">
    <property type="entry name" value="PurM-like_C_dom"/>
</dbReference>
<dbReference type="SMART" id="SM01211">
    <property type="entry name" value="GATase_5"/>
    <property type="match status" value="1"/>
</dbReference>
<accession>A0A8D8ZPC0</accession>
<feature type="domain" description="Phosphoribosylformylglycinamidine synthase linker" evidence="19">
    <location>
        <begin position="174"/>
        <end position="223"/>
    </location>
</feature>
<name>A0A8D8ZPC0_9HEMI</name>
<dbReference type="InterPro" id="IPR010073">
    <property type="entry name" value="PurL_large"/>
</dbReference>
<keyword evidence="11" id="KW-0067">ATP-binding</keyword>
<evidence type="ECO:0000256" key="1">
    <source>
        <dbReference type="ARBA" id="ARBA00004496"/>
    </source>
</evidence>
<dbReference type="FunFam" id="1.10.8.750:FF:000001">
    <property type="entry name" value="Putative phosphoribosylformylglycinamidine synthase"/>
    <property type="match status" value="1"/>
</dbReference>
<feature type="domain" description="FGAR-AT PurM N-terminal-like" evidence="21">
    <location>
        <begin position="662"/>
        <end position="816"/>
    </location>
</feature>
<evidence type="ECO:0000256" key="8">
    <source>
        <dbReference type="ARBA" id="ARBA00022723"/>
    </source>
</evidence>
<keyword evidence="13" id="KW-0315">Glutamine amidotransferase</keyword>
<dbReference type="FunFam" id="3.90.650.10:FF:000024">
    <property type="entry name" value="Phosphoribosylformylglycinamidine synthase"/>
    <property type="match status" value="1"/>
</dbReference>
<keyword evidence="9" id="KW-0547">Nucleotide-binding</keyword>
<evidence type="ECO:0000256" key="15">
    <source>
        <dbReference type="ARBA" id="ARBA00032632"/>
    </source>
</evidence>
<dbReference type="NCBIfam" id="NF003672">
    <property type="entry name" value="PRK05297.1"/>
    <property type="match status" value="1"/>
</dbReference>
<dbReference type="Pfam" id="PF02769">
    <property type="entry name" value="AIRS_C"/>
    <property type="match status" value="2"/>
</dbReference>
<dbReference type="SUPFAM" id="SSF52317">
    <property type="entry name" value="Class I glutamine amidotransferase-like"/>
    <property type="match status" value="1"/>
</dbReference>
<evidence type="ECO:0000256" key="14">
    <source>
        <dbReference type="ARBA" id="ARBA00029823"/>
    </source>
</evidence>
<evidence type="ECO:0000256" key="3">
    <source>
        <dbReference type="ARBA" id="ARBA00008608"/>
    </source>
</evidence>
<keyword evidence="12" id="KW-0460">Magnesium</keyword>
<evidence type="ECO:0000256" key="13">
    <source>
        <dbReference type="ARBA" id="ARBA00022962"/>
    </source>
</evidence>
<evidence type="ECO:0000259" key="20">
    <source>
        <dbReference type="Pfam" id="PF18076"/>
    </source>
</evidence>
<feature type="domain" description="PurM-like C-terminal" evidence="18">
    <location>
        <begin position="850"/>
        <end position="970"/>
    </location>
</feature>
<evidence type="ECO:0000256" key="4">
    <source>
        <dbReference type="ARBA" id="ARBA00012747"/>
    </source>
</evidence>
<dbReference type="InterPro" id="IPR041609">
    <property type="entry name" value="PurL_linker"/>
</dbReference>
<dbReference type="PANTHER" id="PTHR10099">
    <property type="entry name" value="PHOSPHORIBOSYLFORMYLGLYCINAMIDINE SYNTHASE"/>
    <property type="match status" value="1"/>
</dbReference>
<dbReference type="UniPathway" id="UPA00074">
    <property type="reaction ID" value="UER00128"/>
</dbReference>
<dbReference type="EC" id="6.3.5.3" evidence="4"/>
<comment type="subcellular location">
    <subcellularLocation>
        <location evidence="1">Cytoplasm</location>
    </subcellularLocation>
</comment>
<evidence type="ECO:0000256" key="16">
    <source>
        <dbReference type="ARBA" id="ARBA00057317"/>
    </source>
</evidence>
<keyword evidence="8" id="KW-0479">Metal-binding</keyword>
<dbReference type="GO" id="GO:0006189">
    <property type="term" value="P:'de novo' IMP biosynthetic process"/>
    <property type="evidence" value="ECO:0007669"/>
    <property type="project" value="UniProtKB-UniPathway"/>
</dbReference>